<dbReference type="SUPFAM" id="SSF53822">
    <property type="entry name" value="Periplasmic binding protein-like I"/>
    <property type="match status" value="1"/>
</dbReference>
<dbReference type="Gene3D" id="3.40.50.2300">
    <property type="match status" value="2"/>
</dbReference>
<evidence type="ECO:0000256" key="1">
    <source>
        <dbReference type="SAM" id="SignalP"/>
    </source>
</evidence>
<dbReference type="CDD" id="cd06268">
    <property type="entry name" value="PBP1_ABC_transporter_LIVBP-like"/>
    <property type="match status" value="1"/>
</dbReference>
<dbReference type="RefSeq" id="WP_406853964.1">
    <property type="nucleotide sequence ID" value="NZ_CP157484.1"/>
</dbReference>
<feature type="signal peptide" evidence="1">
    <location>
        <begin position="1"/>
        <end position="33"/>
    </location>
</feature>
<dbReference type="InterPro" id="IPR028082">
    <property type="entry name" value="Peripla_BP_I"/>
</dbReference>
<gene>
    <name evidence="2" type="ORF">ABEG18_15545</name>
</gene>
<feature type="chain" id="PRO_5043661035" evidence="1">
    <location>
        <begin position="34"/>
        <end position="405"/>
    </location>
</feature>
<dbReference type="AlphaFoldDB" id="A0AAU7JAG9"/>
<keyword evidence="1" id="KW-0732">Signal</keyword>
<accession>A0AAU7JAG9</accession>
<proteinExistence type="predicted"/>
<evidence type="ECO:0000313" key="2">
    <source>
        <dbReference type="EMBL" id="XBO37145.1"/>
    </source>
</evidence>
<dbReference type="EMBL" id="CP157484">
    <property type="protein sequence ID" value="XBO37145.1"/>
    <property type="molecule type" value="Genomic_DNA"/>
</dbReference>
<protein>
    <submittedName>
        <fullName evidence="2">Amino acid ABC transporter substrate-binding protein</fullName>
    </submittedName>
</protein>
<sequence length="405" mass="43617">MTDGAPGRAARLVLAAASLLAALAGPASPQSLAAAPQDRVILFVERQDDPWRQTLSAHDGVMRPSHRSPFPGAELAAKDGRAAGRALGLAFKVVRRTLRADEPVEQALASAADQGVAAAILDLPGSDLLAAAASGPPSLALFNVRDPDDQLRADACRGALFHVVPTVSMRTDALAQFLVRRNWKKILALEGPEPEDKAFSAAMKASARKFGARIVDTRPFAITNDPRRREQVNVGLLTGSEDYDVVFVADVVGEFARMIPYRTVLPRPVAGSEGLRPLAWHPSAERNGAPQLNRRFERDAGRPMEEEDWAAWAAVRAVIDAEFRNARDGAASPLPKLLARADMTLELYKAYPGSFRPWDHQLRQAIFLATSNAVTDIAPIEGFLHETNILDTLGRAANQSPCGAP</sequence>
<name>A0AAU7JAG9_9HYPH</name>
<reference evidence="2" key="1">
    <citation type="submission" date="2024-05" db="EMBL/GenBank/DDBJ databases">
        <authorList>
            <person name="Kim S."/>
            <person name="Heo J."/>
            <person name="Choi H."/>
            <person name="Choi Y."/>
            <person name="Kwon S.-W."/>
            <person name="Kim Y."/>
        </authorList>
    </citation>
    <scope>NUCLEOTIDE SEQUENCE</scope>
    <source>
        <strain evidence="2">KACC 23698</strain>
    </source>
</reference>
<organism evidence="2">
    <name type="scientific">Alsobacter sp. KACC 23698</name>
    <dbReference type="NCBI Taxonomy" id="3149229"/>
    <lineage>
        <taxon>Bacteria</taxon>
        <taxon>Pseudomonadati</taxon>
        <taxon>Pseudomonadota</taxon>
        <taxon>Alphaproteobacteria</taxon>
        <taxon>Hyphomicrobiales</taxon>
        <taxon>Alsobacteraceae</taxon>
        <taxon>Alsobacter</taxon>
    </lineage>
</organism>